<feature type="signal peptide" evidence="1">
    <location>
        <begin position="1"/>
        <end position="29"/>
    </location>
</feature>
<reference evidence="3" key="1">
    <citation type="journal article" date="2019" name="Int. J. Syst. Evol. Microbiol.">
        <title>The Global Catalogue of Microorganisms (GCM) 10K type strain sequencing project: providing services to taxonomists for standard genome sequencing and annotation.</title>
        <authorList>
            <consortium name="The Broad Institute Genomics Platform"/>
            <consortium name="The Broad Institute Genome Sequencing Center for Infectious Disease"/>
            <person name="Wu L."/>
            <person name="Ma J."/>
        </authorList>
    </citation>
    <scope>NUCLEOTIDE SEQUENCE [LARGE SCALE GENOMIC DNA]</scope>
    <source>
        <strain evidence="3">CGMCC 4.7144</strain>
    </source>
</reference>
<sequence>MRYPRLLRMLVGVLTLATVTLVAPTPAQAANRCSTGSATVYSPTGGVGATASARVCINNYRPTLDTSRYNYVKDQKADGYAARAWFRYYDTWYGYWATSGPFVADDTSTPTGAEIPNYGWPVEDVDQAEVWVCLGMARPGYGSEDRCSLITYVEYYE</sequence>
<keyword evidence="1" id="KW-0732">Signal</keyword>
<proteinExistence type="predicted"/>
<name>A0ABW1HB53_9ACTN</name>
<evidence type="ECO:0008006" key="4">
    <source>
        <dbReference type="Google" id="ProtNLM"/>
    </source>
</evidence>
<evidence type="ECO:0000313" key="2">
    <source>
        <dbReference type="EMBL" id="MFC5926178.1"/>
    </source>
</evidence>
<dbReference type="EMBL" id="JBHSQS010000015">
    <property type="protein sequence ID" value="MFC5926178.1"/>
    <property type="molecule type" value="Genomic_DNA"/>
</dbReference>
<comment type="caution">
    <text evidence="2">The sequence shown here is derived from an EMBL/GenBank/DDBJ whole genome shotgun (WGS) entry which is preliminary data.</text>
</comment>
<dbReference type="RefSeq" id="WP_377514384.1">
    <property type="nucleotide sequence ID" value="NZ_JBHSQS010000015.1"/>
</dbReference>
<feature type="chain" id="PRO_5045378387" description="Secreted protein" evidence="1">
    <location>
        <begin position="30"/>
        <end position="157"/>
    </location>
</feature>
<gene>
    <name evidence="2" type="ORF">ACFQGL_22850</name>
</gene>
<accession>A0ABW1HB53</accession>
<keyword evidence="3" id="KW-1185">Reference proteome</keyword>
<dbReference type="Proteomes" id="UP001596226">
    <property type="component" value="Unassembled WGS sequence"/>
</dbReference>
<evidence type="ECO:0000313" key="3">
    <source>
        <dbReference type="Proteomes" id="UP001596226"/>
    </source>
</evidence>
<protein>
    <recommendedName>
        <fullName evidence="4">Secreted protein</fullName>
    </recommendedName>
</protein>
<organism evidence="2 3">
    <name type="scientific">Micromonospora vulcania</name>
    <dbReference type="NCBI Taxonomy" id="1441873"/>
    <lineage>
        <taxon>Bacteria</taxon>
        <taxon>Bacillati</taxon>
        <taxon>Actinomycetota</taxon>
        <taxon>Actinomycetes</taxon>
        <taxon>Micromonosporales</taxon>
        <taxon>Micromonosporaceae</taxon>
        <taxon>Micromonospora</taxon>
    </lineage>
</organism>
<evidence type="ECO:0000256" key="1">
    <source>
        <dbReference type="SAM" id="SignalP"/>
    </source>
</evidence>